<accession>A0A378QDT4</accession>
<sequence>MNYPEKPVKGFKIERVCIKCDSKAMMEIAKFKKKSVNADGSSCYTIQATCPKCNYVNGEWKPMWWNFYELGAMQW</sequence>
<organism evidence="1 2">
    <name type="scientific">Moraxella lacunata</name>
    <dbReference type="NCBI Taxonomy" id="477"/>
    <lineage>
        <taxon>Bacteria</taxon>
        <taxon>Pseudomonadati</taxon>
        <taxon>Pseudomonadota</taxon>
        <taxon>Gammaproteobacteria</taxon>
        <taxon>Moraxellales</taxon>
        <taxon>Moraxellaceae</taxon>
        <taxon>Moraxella</taxon>
    </lineage>
</organism>
<dbReference type="AlphaFoldDB" id="A0A378QDT4"/>
<evidence type="ECO:0000313" key="2">
    <source>
        <dbReference type="Proteomes" id="UP000254107"/>
    </source>
</evidence>
<dbReference type="Proteomes" id="UP000254107">
    <property type="component" value="Unassembled WGS sequence"/>
</dbReference>
<protein>
    <submittedName>
        <fullName evidence="1">Uncharacterized protein</fullName>
    </submittedName>
</protein>
<proteinExistence type="predicted"/>
<keyword evidence="2" id="KW-1185">Reference proteome</keyword>
<evidence type="ECO:0000313" key="1">
    <source>
        <dbReference type="EMBL" id="STY98861.1"/>
    </source>
</evidence>
<dbReference type="EMBL" id="UGQC01000001">
    <property type="protein sequence ID" value="STY98861.1"/>
    <property type="molecule type" value="Genomic_DNA"/>
</dbReference>
<gene>
    <name evidence="1" type="ORF">NCTC7911_00227</name>
</gene>
<dbReference type="GeneID" id="302268903"/>
<name>A0A378QDT4_MORLA</name>
<dbReference type="RefSeq" id="WP_115246963.1">
    <property type="nucleotide sequence ID" value="NZ_UGQC01000001.1"/>
</dbReference>
<reference evidence="1 2" key="1">
    <citation type="submission" date="2018-06" db="EMBL/GenBank/DDBJ databases">
        <authorList>
            <consortium name="Pathogen Informatics"/>
            <person name="Doyle S."/>
        </authorList>
    </citation>
    <scope>NUCLEOTIDE SEQUENCE [LARGE SCALE GENOMIC DNA]</scope>
    <source>
        <strain evidence="1 2">NCTC7911</strain>
    </source>
</reference>